<feature type="compositionally biased region" description="Polar residues" evidence="5">
    <location>
        <begin position="731"/>
        <end position="748"/>
    </location>
</feature>
<evidence type="ECO:0000313" key="11">
    <source>
        <dbReference type="Proteomes" id="UP000051922"/>
    </source>
</evidence>
<dbReference type="PANTHER" id="PTHR43678:SF1">
    <property type="entry name" value="BETA-N-ACETYLHEXOSAMINIDASE"/>
    <property type="match status" value="1"/>
</dbReference>
<dbReference type="InterPro" id="IPR025705">
    <property type="entry name" value="Beta_hexosaminidase_sua/sub"/>
</dbReference>
<feature type="domain" description="Glycoside hydrolase family 20 catalytic" evidence="8">
    <location>
        <begin position="285"/>
        <end position="610"/>
    </location>
</feature>
<dbReference type="Proteomes" id="UP000051922">
    <property type="component" value="Unassembled WGS sequence"/>
</dbReference>
<dbReference type="Gene3D" id="3.20.20.80">
    <property type="entry name" value="Glycosidases"/>
    <property type="match status" value="1"/>
</dbReference>
<dbReference type="CDD" id="cd06564">
    <property type="entry name" value="GH20_DspB_LnbB-like"/>
    <property type="match status" value="1"/>
</dbReference>
<keyword evidence="6" id="KW-0812">Transmembrane</keyword>
<dbReference type="OrthoDB" id="1098018at2"/>
<reference evidence="10 11" key="1">
    <citation type="journal article" date="2015" name="Genome Announc.">
        <title>Expanding the biotechnology potential of lactobacilli through comparative genomics of 213 strains and associated genera.</title>
        <authorList>
            <person name="Sun Z."/>
            <person name="Harris H.M."/>
            <person name="McCann A."/>
            <person name="Guo C."/>
            <person name="Argimon S."/>
            <person name="Zhang W."/>
            <person name="Yang X."/>
            <person name="Jeffery I.B."/>
            <person name="Cooney J.C."/>
            <person name="Kagawa T.F."/>
            <person name="Liu W."/>
            <person name="Song Y."/>
            <person name="Salvetti E."/>
            <person name="Wrobel A."/>
            <person name="Rasinkangas P."/>
            <person name="Parkhill J."/>
            <person name="Rea M.C."/>
            <person name="O'Sullivan O."/>
            <person name="Ritari J."/>
            <person name="Douillard F.P."/>
            <person name="Paul Ross R."/>
            <person name="Yang R."/>
            <person name="Briner A.E."/>
            <person name="Felis G.E."/>
            <person name="de Vos W.M."/>
            <person name="Barrangou R."/>
            <person name="Klaenhammer T.R."/>
            <person name="Caufield P.W."/>
            <person name="Cui Y."/>
            <person name="Zhang H."/>
            <person name="O'Toole P.W."/>
        </authorList>
    </citation>
    <scope>NUCLEOTIDE SEQUENCE [LARGE SCALE GENOMIC DNA]</scope>
    <source>
        <strain evidence="10 11">DSM 15945</strain>
    </source>
</reference>
<dbReference type="InterPro" id="IPR017853">
    <property type="entry name" value="GH"/>
</dbReference>
<organism evidence="10 11">
    <name type="scientific">Lacticaseibacillus pantheris DSM 15945 = JCM 12539 = NBRC 106106</name>
    <dbReference type="NCBI Taxonomy" id="1423783"/>
    <lineage>
        <taxon>Bacteria</taxon>
        <taxon>Bacillati</taxon>
        <taxon>Bacillota</taxon>
        <taxon>Bacilli</taxon>
        <taxon>Lactobacillales</taxon>
        <taxon>Lactobacillaceae</taxon>
        <taxon>Lacticaseibacillus</taxon>
    </lineage>
</organism>
<feature type="region of interest" description="Disordered" evidence="5">
    <location>
        <begin position="32"/>
        <end position="143"/>
    </location>
</feature>
<keyword evidence="11" id="KW-1185">Reference proteome</keyword>
<dbReference type="GO" id="GO:0004563">
    <property type="term" value="F:beta-N-acetylhexosaminidase activity"/>
    <property type="evidence" value="ECO:0007669"/>
    <property type="project" value="InterPro"/>
</dbReference>
<feature type="signal peptide" evidence="7">
    <location>
        <begin position="1"/>
        <end position="31"/>
    </location>
</feature>
<dbReference type="Pfam" id="PF00728">
    <property type="entry name" value="Glyco_hydro_20"/>
    <property type="match status" value="1"/>
</dbReference>
<feature type="compositionally biased region" description="Low complexity" evidence="5">
    <location>
        <begin position="32"/>
        <end position="50"/>
    </location>
</feature>
<keyword evidence="6" id="KW-1133">Transmembrane helix</keyword>
<dbReference type="InterPro" id="IPR015882">
    <property type="entry name" value="HEX_bac_N"/>
</dbReference>
<dbReference type="SUPFAM" id="SSF55545">
    <property type="entry name" value="beta-N-acetylhexosaminidase-like domain"/>
    <property type="match status" value="1"/>
</dbReference>
<feature type="domain" description="Beta-hexosaminidase bacterial type N-terminal" evidence="9">
    <location>
        <begin position="188"/>
        <end position="279"/>
    </location>
</feature>
<dbReference type="GO" id="GO:0005975">
    <property type="term" value="P:carbohydrate metabolic process"/>
    <property type="evidence" value="ECO:0007669"/>
    <property type="project" value="InterPro"/>
</dbReference>
<comment type="caution">
    <text evidence="10">The sequence shown here is derived from an EMBL/GenBank/DDBJ whole genome shotgun (WGS) entry which is preliminary data.</text>
</comment>
<feature type="region of interest" description="Disordered" evidence="5">
    <location>
        <begin position="731"/>
        <end position="763"/>
    </location>
</feature>
<keyword evidence="2" id="KW-0378">Hydrolase</keyword>
<dbReference type="Pfam" id="PF02838">
    <property type="entry name" value="Glyco_hydro_20b"/>
    <property type="match status" value="1"/>
</dbReference>
<evidence type="ECO:0000256" key="7">
    <source>
        <dbReference type="SAM" id="SignalP"/>
    </source>
</evidence>
<evidence type="ECO:0000256" key="4">
    <source>
        <dbReference type="PIRSR" id="PIRSR625705-1"/>
    </source>
</evidence>
<evidence type="ECO:0000313" key="10">
    <source>
        <dbReference type="EMBL" id="KRL88077.1"/>
    </source>
</evidence>
<evidence type="ECO:0000259" key="8">
    <source>
        <dbReference type="Pfam" id="PF00728"/>
    </source>
</evidence>
<evidence type="ECO:0000256" key="2">
    <source>
        <dbReference type="ARBA" id="ARBA00022801"/>
    </source>
</evidence>
<evidence type="ECO:0000256" key="1">
    <source>
        <dbReference type="ARBA" id="ARBA00006285"/>
    </source>
</evidence>
<evidence type="ECO:0000256" key="3">
    <source>
        <dbReference type="ARBA" id="ARBA00023295"/>
    </source>
</evidence>
<evidence type="ECO:0000256" key="5">
    <source>
        <dbReference type="SAM" id="MobiDB-lite"/>
    </source>
</evidence>
<feature type="chain" id="PRO_5006411457" evidence="7">
    <location>
        <begin position="32"/>
        <end position="793"/>
    </location>
</feature>
<feature type="compositionally biased region" description="Polar residues" evidence="5">
    <location>
        <begin position="67"/>
        <end position="93"/>
    </location>
</feature>
<sequence length="793" mass="85514">MIEGKWRDLLFSTVILTGVSLGLSTNHTAHAAATTSPQTATQTQSSDDPSNISTTAPDTGKVAPATPNGTANPSPSADSVQDTTVTAADQTEQPATNEEAATNVATTPATDPAPADKIVSTSTPTASVATATTPTTVPDVQPGDDFGDTHQVAVTNVKDYEATSNQAINWHNYHYIAAAGLAEDSPLGYQVNKFAATYKAATGNELQVLTTAATGLDGIIQLNAADQNVQNDEGYTIKIATDSMAINARTAQGAFYALTTLSQMVQSGQALPEGIITDAPEVGLREVSVDCGRKYYSKQWFLDLIDEMAASKANDLTMHFSDIKGFMLESKVHPEIMSPEYLTQDEVKEIVAYAKLNFITVTPELDMPGHLGQVLKSHPEFKLVDKSSIPAFANYLDVTNPDAVDFMKSLIDEFAAVFGDSSPYFNIGGDEFLQNDFSTATMKRSFPKLYNSAVAKYGDQANGVEAFYDFLNTMDEYVQSKGYATMIFHDRIYRSDDSSLVGLNKDMAVKYWTHCRTPMPTLQTIIDEGHKIVNYDDGYLYYVLGENAGYTYPKADKIYNGWDNGVFAGVQGDGKIDGKSFTQTIDHTKLTDQFLGSAISIWSDNYDAQTEDEVARDFAAPFRAFAQKAWSVDDSISFDDFAAFKFRVDATSITAADLDKVAWNPAITKTSMGDGVSVEASEYYDNTKQTVAPAATAKDTGEQTLLTEGENVTLGSGDVVTMPTVARLTQQETAKADASSSTNTNMGNAQHKDTREYPQTGDSDEPGVLVTILGALTTLLAVFGLSITSKRNV</sequence>
<dbReference type="PANTHER" id="PTHR43678">
    <property type="entry name" value="PUTATIVE (AFU_ORTHOLOGUE AFUA_2G00640)-RELATED"/>
    <property type="match status" value="1"/>
</dbReference>
<gene>
    <name evidence="10" type="ORF">FC50_GL000267</name>
</gene>
<comment type="similarity">
    <text evidence="1">Belongs to the glycosyl hydrolase 20 family.</text>
</comment>
<dbReference type="PATRIC" id="fig|1423783.4.peg.279"/>
<dbReference type="Gene3D" id="3.30.379.10">
    <property type="entry name" value="Chitobiase/beta-hexosaminidase domain 2-like"/>
    <property type="match status" value="1"/>
</dbReference>
<dbReference type="STRING" id="1423783.FC50_GL000267"/>
<evidence type="ECO:0000259" key="9">
    <source>
        <dbReference type="Pfam" id="PF02838"/>
    </source>
</evidence>
<keyword evidence="3" id="KW-0326">Glycosidase</keyword>
<feature type="active site" description="Proton donor" evidence="4">
    <location>
        <position position="431"/>
    </location>
</feature>
<dbReference type="InterPro" id="IPR015883">
    <property type="entry name" value="Glyco_hydro_20_cat"/>
</dbReference>
<protein>
    <submittedName>
        <fullName evidence="10">Lacto-N-biosidase</fullName>
    </submittedName>
</protein>
<dbReference type="AlphaFoldDB" id="A0A0R1U4A6"/>
<proteinExistence type="inferred from homology"/>
<dbReference type="RefSeq" id="WP_054650395.1">
    <property type="nucleotide sequence ID" value="NZ_AZFJ01000007.1"/>
</dbReference>
<dbReference type="EMBL" id="AZFJ01000007">
    <property type="protein sequence ID" value="KRL88077.1"/>
    <property type="molecule type" value="Genomic_DNA"/>
</dbReference>
<evidence type="ECO:0000256" key="6">
    <source>
        <dbReference type="SAM" id="Phobius"/>
    </source>
</evidence>
<feature type="compositionally biased region" description="Low complexity" evidence="5">
    <location>
        <begin position="94"/>
        <end position="138"/>
    </location>
</feature>
<keyword evidence="6" id="KW-0472">Membrane</keyword>
<dbReference type="SUPFAM" id="SSF51445">
    <property type="entry name" value="(Trans)glycosidases"/>
    <property type="match status" value="1"/>
</dbReference>
<dbReference type="InterPro" id="IPR052764">
    <property type="entry name" value="GH20_Enzymes"/>
</dbReference>
<dbReference type="InterPro" id="IPR029018">
    <property type="entry name" value="Hex-like_dom2"/>
</dbReference>
<keyword evidence="7" id="KW-0732">Signal</keyword>
<dbReference type="PRINTS" id="PR00738">
    <property type="entry name" value="GLHYDRLASE20"/>
</dbReference>
<name>A0A0R1U4A6_9LACO</name>
<feature type="transmembrane region" description="Helical" evidence="6">
    <location>
        <begin position="767"/>
        <end position="787"/>
    </location>
</feature>
<accession>A0A0R1U4A6</accession>